<dbReference type="InterPro" id="IPR000445">
    <property type="entry name" value="HhH_motif"/>
</dbReference>
<comment type="caution">
    <text evidence="16">The sequence shown here is derived from an EMBL/GenBank/DDBJ whole genome shotgun (WGS) entry which is preliminary data.</text>
</comment>
<keyword evidence="10 14" id="KW-0408">Iron</keyword>
<dbReference type="Pfam" id="PF14815">
    <property type="entry name" value="NUDIX_4"/>
    <property type="match status" value="1"/>
</dbReference>
<keyword evidence="9" id="KW-0378">Hydrolase</keyword>
<dbReference type="PANTHER" id="PTHR42944">
    <property type="entry name" value="ADENINE DNA GLYCOSYLASE"/>
    <property type="match status" value="1"/>
</dbReference>
<evidence type="ECO:0000256" key="12">
    <source>
        <dbReference type="ARBA" id="ARBA00023204"/>
    </source>
</evidence>
<dbReference type="InterPro" id="IPR015797">
    <property type="entry name" value="NUDIX_hydrolase-like_dom_sf"/>
</dbReference>
<dbReference type="EC" id="3.2.2.31" evidence="4 14"/>
<organism evidence="16 17">
    <name type="scientific">Segatella cerevisiae</name>
    <dbReference type="NCBI Taxonomy" id="2053716"/>
    <lineage>
        <taxon>Bacteria</taxon>
        <taxon>Pseudomonadati</taxon>
        <taxon>Bacteroidota</taxon>
        <taxon>Bacteroidia</taxon>
        <taxon>Bacteroidales</taxon>
        <taxon>Prevotellaceae</taxon>
        <taxon>Segatella</taxon>
    </lineage>
</organism>
<keyword evidence="6" id="KW-0004">4Fe-4S</keyword>
<gene>
    <name evidence="16" type="primary">mutY</name>
    <name evidence="16" type="ORF">NG821_06400</name>
</gene>
<dbReference type="EMBL" id="JAMXLY010000019">
    <property type="protein sequence ID" value="MCO6025474.1"/>
    <property type="molecule type" value="Genomic_DNA"/>
</dbReference>
<dbReference type="CDD" id="cd00056">
    <property type="entry name" value="ENDO3c"/>
    <property type="match status" value="1"/>
</dbReference>
<evidence type="ECO:0000256" key="8">
    <source>
        <dbReference type="ARBA" id="ARBA00022763"/>
    </source>
</evidence>
<feature type="domain" description="HhH-GPD" evidence="15">
    <location>
        <begin position="37"/>
        <end position="186"/>
    </location>
</feature>
<keyword evidence="11" id="KW-0411">Iron-sulfur</keyword>
<dbReference type="SMART" id="SM00478">
    <property type="entry name" value="ENDO3c"/>
    <property type="match status" value="1"/>
</dbReference>
<dbReference type="Gene3D" id="3.90.79.10">
    <property type="entry name" value="Nucleoside Triphosphate Pyrophosphohydrolase"/>
    <property type="match status" value="1"/>
</dbReference>
<dbReference type="InterPro" id="IPR005760">
    <property type="entry name" value="A/G_AdeGlyc_MutY"/>
</dbReference>
<proteinExistence type="inferred from homology"/>
<keyword evidence="13 14" id="KW-0326">Glycosidase</keyword>
<evidence type="ECO:0000256" key="7">
    <source>
        <dbReference type="ARBA" id="ARBA00022723"/>
    </source>
</evidence>
<evidence type="ECO:0000256" key="6">
    <source>
        <dbReference type="ARBA" id="ARBA00022485"/>
    </source>
</evidence>
<keyword evidence="17" id="KW-1185">Reference proteome</keyword>
<comment type="catalytic activity">
    <reaction evidence="1 14">
        <text>Hydrolyzes free adenine bases from 7,8-dihydro-8-oxoguanine:adenine mismatched double-stranded DNA, leaving an apurinic site.</text>
        <dbReference type="EC" id="3.2.2.31"/>
    </reaction>
</comment>
<dbReference type="InterPro" id="IPR011257">
    <property type="entry name" value="DNA_glycosylase"/>
</dbReference>
<keyword evidence="8 14" id="KW-0227">DNA damage</keyword>
<dbReference type="NCBIfam" id="TIGR01084">
    <property type="entry name" value="mutY"/>
    <property type="match status" value="1"/>
</dbReference>
<dbReference type="InterPro" id="IPR023170">
    <property type="entry name" value="HhH_base_excis_C"/>
</dbReference>
<keyword evidence="12" id="KW-0234">DNA repair</keyword>
<name>A0ABT1BWX5_9BACT</name>
<evidence type="ECO:0000256" key="9">
    <source>
        <dbReference type="ARBA" id="ARBA00022801"/>
    </source>
</evidence>
<comment type="similarity">
    <text evidence="3 14">Belongs to the Nth/MutY family.</text>
</comment>
<dbReference type="Proteomes" id="UP001204015">
    <property type="component" value="Unassembled WGS sequence"/>
</dbReference>
<dbReference type="InterPro" id="IPR003265">
    <property type="entry name" value="HhH-GPD_domain"/>
</dbReference>
<evidence type="ECO:0000256" key="13">
    <source>
        <dbReference type="ARBA" id="ARBA00023295"/>
    </source>
</evidence>
<accession>A0ABT1BWX5</accession>
<dbReference type="Gene3D" id="1.10.1670.10">
    <property type="entry name" value="Helix-hairpin-Helix base-excision DNA repair enzymes (C-terminal)"/>
    <property type="match status" value="1"/>
</dbReference>
<dbReference type="SUPFAM" id="SSF48150">
    <property type="entry name" value="DNA-glycosylase"/>
    <property type="match status" value="1"/>
</dbReference>
<reference evidence="16 17" key="1">
    <citation type="submission" date="2022-06" db="EMBL/GenBank/DDBJ databases">
        <title>A taxonomic note on the genus Prevotella: Description of four novel genera and emended description of the genera Hallella and Xylanibacter.</title>
        <authorList>
            <person name="Hitch T.C.A."/>
        </authorList>
    </citation>
    <scope>NUCLEOTIDE SEQUENCE [LARGE SCALE GENOMIC DNA]</scope>
    <source>
        <strain evidence="16 17">DSM 100619</strain>
    </source>
</reference>
<evidence type="ECO:0000256" key="3">
    <source>
        <dbReference type="ARBA" id="ARBA00008343"/>
    </source>
</evidence>
<evidence type="ECO:0000313" key="17">
    <source>
        <dbReference type="Proteomes" id="UP001204015"/>
    </source>
</evidence>
<dbReference type="InterPro" id="IPR029119">
    <property type="entry name" value="MutY_C"/>
</dbReference>
<dbReference type="CDD" id="cd03431">
    <property type="entry name" value="NUDIX_DNA_Glycosylase_C-MutY"/>
    <property type="match status" value="1"/>
</dbReference>
<dbReference type="SUPFAM" id="SSF55811">
    <property type="entry name" value="Nudix"/>
    <property type="match status" value="1"/>
</dbReference>
<evidence type="ECO:0000256" key="1">
    <source>
        <dbReference type="ARBA" id="ARBA00000843"/>
    </source>
</evidence>
<evidence type="ECO:0000256" key="2">
    <source>
        <dbReference type="ARBA" id="ARBA00002933"/>
    </source>
</evidence>
<evidence type="ECO:0000256" key="10">
    <source>
        <dbReference type="ARBA" id="ARBA00023004"/>
    </source>
</evidence>
<dbReference type="Pfam" id="PF00730">
    <property type="entry name" value="HhH-GPD"/>
    <property type="match status" value="1"/>
</dbReference>
<dbReference type="Pfam" id="PF00633">
    <property type="entry name" value="HHH"/>
    <property type="match status" value="1"/>
</dbReference>
<dbReference type="PANTHER" id="PTHR42944:SF1">
    <property type="entry name" value="ADENINE DNA GLYCOSYLASE"/>
    <property type="match status" value="1"/>
</dbReference>
<evidence type="ECO:0000256" key="5">
    <source>
        <dbReference type="ARBA" id="ARBA00022023"/>
    </source>
</evidence>
<evidence type="ECO:0000313" key="16">
    <source>
        <dbReference type="EMBL" id="MCO6025474.1"/>
    </source>
</evidence>
<dbReference type="InterPro" id="IPR044298">
    <property type="entry name" value="MIG/MutY"/>
</dbReference>
<evidence type="ECO:0000256" key="4">
    <source>
        <dbReference type="ARBA" id="ARBA00012045"/>
    </source>
</evidence>
<evidence type="ECO:0000256" key="14">
    <source>
        <dbReference type="RuleBase" id="RU365096"/>
    </source>
</evidence>
<dbReference type="RefSeq" id="WP_252760833.1">
    <property type="nucleotide sequence ID" value="NZ_JAMXLY010000019.1"/>
</dbReference>
<keyword evidence="7" id="KW-0479">Metal-binding</keyword>
<dbReference type="Gene3D" id="1.10.340.30">
    <property type="entry name" value="Hypothetical protein, domain 2"/>
    <property type="match status" value="1"/>
</dbReference>
<evidence type="ECO:0000259" key="15">
    <source>
        <dbReference type="SMART" id="SM00478"/>
    </source>
</evidence>
<comment type="function">
    <text evidence="2">Adenine glycosylase active on G-A mispairs. MutY also corrects error-prone DNA synthesis past GO lesions which are due to the oxidatively damaged form of guanine: 7,8-dihydro-8-oxoguanine (8-oxo-dGTP).</text>
</comment>
<evidence type="ECO:0000256" key="11">
    <source>
        <dbReference type="ARBA" id="ARBA00023014"/>
    </source>
</evidence>
<comment type="cofactor">
    <cofactor evidence="14">
        <name>[4Fe-4S] cluster</name>
        <dbReference type="ChEBI" id="CHEBI:49883"/>
    </cofactor>
    <text evidence="14">Binds 1 [4Fe-4S] cluster.</text>
</comment>
<protein>
    <recommendedName>
        <fullName evidence="5 14">Adenine DNA glycosylase</fullName>
        <ecNumber evidence="4 14">3.2.2.31</ecNumber>
    </recommendedName>
</protein>
<sequence length="351" mass="40061">MNDSFVPALLRWFDTNGRDLPWRHTHDPYAIWLSEVILQQTQVVQGQAYWERFLKTFPTVQDLAAASEDKVLLLWEGLGYYSRARNLYKAARQIVSLGHFPTTPEELEKLKGIGPYTAAAVASFAFGVPVAAVDGNAYRVLSRLMGIDTPINSTEGKKLFSQLAQSFVPEDRPGDFNQAMMDFGATHCTPKAPQCTTCPFIETCIAFHTHRVGMLPVKLKKTKIQTIRFAYFYLRCGGEVAIHRREKGIWQGLWEPLWIEKKADSPLDPILEKIEEKPVLLRQSVKHVLTHRVLYADFYLLELTVKPELPEGYIWIKESELGEYALPRLVEILVDEVRQYTASEISKESTE</sequence>